<dbReference type="Proteomes" id="UP000184394">
    <property type="component" value="Unassembled WGS sequence"/>
</dbReference>
<dbReference type="Pfam" id="PF00300">
    <property type="entry name" value="His_Phos_1"/>
    <property type="match status" value="1"/>
</dbReference>
<dbReference type="InterPro" id="IPR050275">
    <property type="entry name" value="PGM_Phosphatase"/>
</dbReference>
<dbReference type="AlphaFoldDB" id="A0A1M7IMB6"/>
<dbReference type="InterPro" id="IPR029033">
    <property type="entry name" value="His_PPase_superfam"/>
</dbReference>
<dbReference type="GO" id="GO:0016791">
    <property type="term" value="F:phosphatase activity"/>
    <property type="evidence" value="ECO:0007669"/>
    <property type="project" value="TreeGrafter"/>
</dbReference>
<dbReference type="SMART" id="SM00855">
    <property type="entry name" value="PGAM"/>
    <property type="match status" value="1"/>
</dbReference>
<dbReference type="PANTHER" id="PTHR48100">
    <property type="entry name" value="BROAD-SPECIFICITY PHOSPHATASE YOR283W-RELATED"/>
    <property type="match status" value="1"/>
</dbReference>
<dbReference type="SUPFAM" id="SSF53254">
    <property type="entry name" value="Phosphoglycerate mutase-like"/>
    <property type="match status" value="1"/>
</dbReference>
<proteinExistence type="predicted"/>
<dbReference type="EMBL" id="FRCT01000004">
    <property type="protein sequence ID" value="SHM41841.1"/>
    <property type="molecule type" value="Genomic_DNA"/>
</dbReference>
<gene>
    <name evidence="1" type="ORF">SAMN04487860_104205</name>
</gene>
<dbReference type="RefSeq" id="WP_072949869.1">
    <property type="nucleotide sequence ID" value="NZ_FRCT01000004.1"/>
</dbReference>
<dbReference type="GO" id="GO:0005737">
    <property type="term" value="C:cytoplasm"/>
    <property type="evidence" value="ECO:0007669"/>
    <property type="project" value="TreeGrafter"/>
</dbReference>
<dbReference type="Gene3D" id="3.40.50.1240">
    <property type="entry name" value="Phosphoglycerate mutase-like"/>
    <property type="match status" value="1"/>
</dbReference>
<evidence type="ECO:0000313" key="2">
    <source>
        <dbReference type="Proteomes" id="UP000184394"/>
    </source>
</evidence>
<sequence>MTNIYFVRHAQPDHTCSDAANRPLTEEGMRDTAEVVRAMKDIRIDCAVSSPYKRSYDTIKQTADEHGLDIIIDERLHERISGANSNNPEMFRKRWADLSFCESDGECLQSVMDRNIAAVNDMLDAHRDENIMVGTHGTALSTILHYYDNSFGADDFMRIIDFMPYIIRMGFEGRELVEKEEILIVAKEYKGGKNH</sequence>
<reference evidence="1 2" key="1">
    <citation type="submission" date="2016-11" db="EMBL/GenBank/DDBJ databases">
        <authorList>
            <person name="Jaros S."/>
            <person name="Januszkiewicz K."/>
            <person name="Wedrychowicz H."/>
        </authorList>
    </citation>
    <scope>NUCLEOTIDE SEQUENCE [LARGE SCALE GENOMIC DNA]</scope>
    <source>
        <strain evidence="1 2">Y1</strain>
    </source>
</reference>
<dbReference type="OrthoDB" id="9781415at2"/>
<protein>
    <submittedName>
        <fullName evidence="1">2,3-bisphosphoglycerate-dependent phosphoglycerate mutase</fullName>
    </submittedName>
</protein>
<dbReference type="CDD" id="cd07067">
    <property type="entry name" value="HP_PGM_like"/>
    <property type="match status" value="1"/>
</dbReference>
<organism evidence="1 2">
    <name type="scientific">Ruminococcus flavefaciens</name>
    <dbReference type="NCBI Taxonomy" id="1265"/>
    <lineage>
        <taxon>Bacteria</taxon>
        <taxon>Bacillati</taxon>
        <taxon>Bacillota</taxon>
        <taxon>Clostridia</taxon>
        <taxon>Eubacteriales</taxon>
        <taxon>Oscillospiraceae</taxon>
        <taxon>Ruminococcus</taxon>
    </lineage>
</organism>
<dbReference type="InterPro" id="IPR013078">
    <property type="entry name" value="His_Pase_superF_clade-1"/>
</dbReference>
<evidence type="ECO:0000313" key="1">
    <source>
        <dbReference type="EMBL" id="SHM41841.1"/>
    </source>
</evidence>
<dbReference type="PANTHER" id="PTHR48100:SF59">
    <property type="entry name" value="ADENOSYLCOBALAMIN_ALPHA-RIBAZOLE PHOSPHATASE"/>
    <property type="match status" value="1"/>
</dbReference>
<accession>A0A1M7IMB6</accession>
<name>A0A1M7IMB6_RUMFL</name>